<evidence type="ECO:0000313" key="9">
    <source>
        <dbReference type="Proteomes" id="UP000019116"/>
    </source>
</evidence>
<dbReference type="InterPro" id="IPR001881">
    <property type="entry name" value="EGF-like_Ca-bd_dom"/>
</dbReference>
<dbReference type="Gramene" id="TraesCLE_scaffold_010898_01G000600.1">
    <property type="protein sequence ID" value="TraesCLE_scaffold_010898_01G000600.1"/>
    <property type="gene ID" value="TraesCLE_scaffold_010898_01G000600"/>
</dbReference>
<dbReference type="Gramene" id="TraesWEE_scaffold_108216_01G000100.1">
    <property type="protein sequence ID" value="TraesWEE_scaffold_108216_01G000100.1"/>
    <property type="gene ID" value="TraesWEE_scaffold_108216_01G000100"/>
</dbReference>
<reference evidence="8" key="2">
    <citation type="submission" date="2018-10" db="UniProtKB">
        <authorList>
            <consortium name="EnsemblPlants"/>
        </authorList>
    </citation>
    <scope>IDENTIFICATION</scope>
</reference>
<dbReference type="Pfam" id="PF13947">
    <property type="entry name" value="GUB_WAK_bind"/>
    <property type="match status" value="1"/>
</dbReference>
<evidence type="ECO:0000256" key="4">
    <source>
        <dbReference type="PROSITE-ProRule" id="PRU00076"/>
    </source>
</evidence>
<dbReference type="GO" id="GO:0005509">
    <property type="term" value="F:calcium ion binding"/>
    <property type="evidence" value="ECO:0007669"/>
    <property type="project" value="InterPro"/>
</dbReference>
<keyword evidence="3" id="KW-1015">Disulfide bond</keyword>
<keyword evidence="4" id="KW-0245">EGF-like domain</keyword>
<feature type="chain" id="PRO_5043179366" description="EGF-like domain-containing protein" evidence="6">
    <location>
        <begin position="29"/>
        <end position="401"/>
    </location>
</feature>
<dbReference type="Gramene" id="TraesCS6D03G0003700.1">
    <property type="protein sequence ID" value="TraesCS6D03G0003700.1.CDS"/>
    <property type="gene ID" value="TraesCS6D03G0003700"/>
</dbReference>
<dbReference type="CDD" id="cd00054">
    <property type="entry name" value="EGF_CA"/>
    <property type="match status" value="1"/>
</dbReference>
<evidence type="ECO:0000256" key="6">
    <source>
        <dbReference type="SAM" id="SignalP"/>
    </source>
</evidence>
<dbReference type="InterPro" id="IPR000742">
    <property type="entry name" value="EGF"/>
</dbReference>
<proteinExistence type="predicted"/>
<dbReference type="Gramene" id="TraesCS6D02G001300.1">
    <property type="protein sequence ID" value="TraesCS6D02G001300.1"/>
    <property type="gene ID" value="TraesCS6D02G001300"/>
</dbReference>
<evidence type="ECO:0000259" key="7">
    <source>
        <dbReference type="PROSITE" id="PS50026"/>
    </source>
</evidence>
<evidence type="ECO:0000256" key="1">
    <source>
        <dbReference type="ARBA" id="ARBA00004167"/>
    </source>
</evidence>
<dbReference type="SMART" id="SM00179">
    <property type="entry name" value="EGF_CA"/>
    <property type="match status" value="1"/>
</dbReference>
<reference evidence="8" key="1">
    <citation type="submission" date="2018-08" db="EMBL/GenBank/DDBJ databases">
        <authorList>
            <person name="Rossello M."/>
        </authorList>
    </citation>
    <scope>NUCLEOTIDE SEQUENCE [LARGE SCALE GENOMIC DNA]</scope>
    <source>
        <strain evidence="8">cv. Chinese Spring</strain>
    </source>
</reference>
<dbReference type="AlphaFoldDB" id="A0A3B6Q8M1"/>
<keyword evidence="2 6" id="KW-0732">Signal</keyword>
<keyword evidence="5" id="KW-0472">Membrane</keyword>
<protein>
    <recommendedName>
        <fullName evidence="7">EGF-like domain-containing protein</fullName>
    </recommendedName>
</protein>
<dbReference type="Proteomes" id="UP000019116">
    <property type="component" value="Chromosome 6D"/>
</dbReference>
<dbReference type="SMART" id="SM00181">
    <property type="entry name" value="EGF"/>
    <property type="match status" value="1"/>
</dbReference>
<organism evidence="8">
    <name type="scientific">Triticum aestivum</name>
    <name type="common">Wheat</name>
    <dbReference type="NCBI Taxonomy" id="4565"/>
    <lineage>
        <taxon>Eukaryota</taxon>
        <taxon>Viridiplantae</taxon>
        <taxon>Streptophyta</taxon>
        <taxon>Embryophyta</taxon>
        <taxon>Tracheophyta</taxon>
        <taxon>Spermatophyta</taxon>
        <taxon>Magnoliopsida</taxon>
        <taxon>Liliopsida</taxon>
        <taxon>Poales</taxon>
        <taxon>Poaceae</taxon>
        <taxon>BOP clade</taxon>
        <taxon>Pooideae</taxon>
        <taxon>Triticodae</taxon>
        <taxon>Triticeae</taxon>
        <taxon>Triticinae</taxon>
        <taxon>Triticum</taxon>
    </lineage>
</organism>
<comment type="caution">
    <text evidence="4">Lacks conserved residue(s) required for the propagation of feature annotation.</text>
</comment>
<accession>A0A3B6Q8M1</accession>
<evidence type="ECO:0000313" key="8">
    <source>
        <dbReference type="EnsemblPlants" id="TraesCS6D02G001300.1"/>
    </source>
</evidence>
<dbReference type="GO" id="GO:0030247">
    <property type="term" value="F:polysaccharide binding"/>
    <property type="evidence" value="ECO:0007669"/>
    <property type="project" value="InterPro"/>
</dbReference>
<dbReference type="Gene3D" id="2.10.25.10">
    <property type="entry name" value="Laminin"/>
    <property type="match status" value="1"/>
</dbReference>
<dbReference type="InterPro" id="IPR000152">
    <property type="entry name" value="EGF-type_Asp/Asn_hydroxyl_site"/>
</dbReference>
<feature type="signal peptide" evidence="6">
    <location>
        <begin position="1"/>
        <end position="28"/>
    </location>
</feature>
<keyword evidence="5" id="KW-0812">Transmembrane</keyword>
<evidence type="ECO:0000256" key="3">
    <source>
        <dbReference type="ARBA" id="ARBA00023157"/>
    </source>
</evidence>
<dbReference type="PROSITE" id="PS50026">
    <property type="entry name" value="EGF_3"/>
    <property type="match status" value="1"/>
</dbReference>
<dbReference type="OrthoDB" id="674570at2759"/>
<dbReference type="PANTHER" id="PTHR33491">
    <property type="entry name" value="OSJNBA0016N04.9 PROTEIN"/>
    <property type="match status" value="1"/>
</dbReference>
<dbReference type="SUPFAM" id="SSF57196">
    <property type="entry name" value="EGF/Laminin"/>
    <property type="match status" value="1"/>
</dbReference>
<dbReference type="EnsemblPlants" id="TraesCS6D02G001300.1">
    <property type="protein sequence ID" value="TraesCS6D02G001300.1"/>
    <property type="gene ID" value="TraesCS6D02G001300"/>
</dbReference>
<dbReference type="OMA" id="MDFAMSS"/>
<dbReference type="PROSITE" id="PS00010">
    <property type="entry name" value="ASX_HYDROXYL"/>
    <property type="match status" value="1"/>
</dbReference>
<feature type="transmembrane region" description="Helical" evidence="5">
    <location>
        <begin position="369"/>
        <end position="390"/>
    </location>
</feature>
<comment type="subcellular location">
    <subcellularLocation>
        <location evidence="1">Membrane</location>
        <topology evidence="1">Single-pass membrane protein</topology>
    </subcellularLocation>
</comment>
<feature type="domain" description="EGF-like" evidence="7">
    <location>
        <begin position="318"/>
        <end position="360"/>
    </location>
</feature>
<keyword evidence="5" id="KW-1133">Transmembrane helix</keyword>
<dbReference type="InterPro" id="IPR025287">
    <property type="entry name" value="WAK_GUB"/>
</dbReference>
<keyword evidence="9" id="KW-1185">Reference proteome</keyword>
<name>A0A3B6Q8M1_WHEAT</name>
<dbReference type="GO" id="GO:0016020">
    <property type="term" value="C:membrane"/>
    <property type="evidence" value="ECO:0007669"/>
    <property type="project" value="UniProtKB-SubCell"/>
</dbReference>
<evidence type="ECO:0000256" key="5">
    <source>
        <dbReference type="SAM" id="Phobius"/>
    </source>
</evidence>
<dbReference type="Gramene" id="TraesRN6D0100003900.1">
    <property type="protein sequence ID" value="TraesRN6D0100003900.1"/>
    <property type="gene ID" value="TraesRN6D0100003900"/>
</dbReference>
<sequence>MATSSSQFLFRMLLPVLLVVILASAAEGQRPGCREKCGNITIPFPFGIGLRCFREGFEVLCNHSRAFLAGNRTRKGDSEGKLAWSWSLMELASISVATSDARAYAAVSYRCSMSENTSSSLSLRMDFAMSSKRNVLQGVGWIVDAQLSYEPYFSAAADGFPCSVPESNYLDRPAGTNGSCVAPFPPDNGPNEIISLSVQGNDKNRWWETYPCSYGMLVEESVYSFSTPDIRGNMTLLERYPQGTPFILDFAAGNTNSCPDEGRLPSDYACVSGNSSCANATTRTRDFPTTRTTITRGYVCKCWEHYDGNPYIPNGCQYIDECKLPTNPCPNGGICKNRLDGYDCPCKFGMKDDGKGGTCTDVFPPASKAAVGAIGGILLMVIISFLIILYKEKKMKEFYKK</sequence>
<evidence type="ECO:0000256" key="2">
    <source>
        <dbReference type="ARBA" id="ARBA00022729"/>
    </source>
</evidence>